<evidence type="ECO:0000313" key="3">
    <source>
        <dbReference type="Proteomes" id="UP000798808"/>
    </source>
</evidence>
<keyword evidence="1" id="KW-0812">Transmembrane</keyword>
<keyword evidence="1" id="KW-0472">Membrane</keyword>
<keyword evidence="1" id="KW-1133">Transmembrane helix</keyword>
<dbReference type="InterPro" id="IPR010384">
    <property type="entry name" value="MtfA_fam"/>
</dbReference>
<dbReference type="CDD" id="cd20169">
    <property type="entry name" value="Peptidase_M90_mtfA"/>
    <property type="match status" value="1"/>
</dbReference>
<dbReference type="InterPro" id="IPR024079">
    <property type="entry name" value="MetalloPept_cat_dom_sf"/>
</dbReference>
<name>A0ABW9S041_9BACT</name>
<feature type="transmembrane region" description="Helical" evidence="1">
    <location>
        <begin position="12"/>
        <end position="29"/>
    </location>
</feature>
<evidence type="ECO:0000313" key="2">
    <source>
        <dbReference type="EMBL" id="MTI29074.1"/>
    </source>
</evidence>
<sequence length="277" mass="32617">MLSYPLYDHNHTLLAIYIPVALLMAYLVFRRLTRRIRKRNKALQEQFPEAWKTMLSENVKFYRELPADKKVQFEKEVYFFLAEKRIKGIDTDVDDLDRLLVASSAIIPIFAFPEWEYNHLDEVLLYPNSFNSNYETAGEDRSISGMVGNGIMNGKMILSKKDLHFGFEHPQHKRNVGIHEFVHLLDESDGSIDGIPDALMEHKYAEPWFRVMHQEMQKIRNNQSDINPYGATTEEEFLPVASEYFFQRPQLLKSKHPELYKLLNKIFHQNPMGFMNK</sequence>
<reference evidence="2 3" key="1">
    <citation type="submission" date="2019-02" db="EMBL/GenBank/DDBJ databases">
        <authorList>
            <person name="Goldberg S.R."/>
            <person name="Haltli B.A."/>
            <person name="Correa H."/>
            <person name="Russell K.G."/>
        </authorList>
    </citation>
    <scope>NUCLEOTIDE SEQUENCE [LARGE SCALE GENOMIC DNA]</scope>
    <source>
        <strain evidence="2 3">JCM 16186</strain>
    </source>
</reference>
<proteinExistence type="predicted"/>
<keyword evidence="3" id="KW-1185">Reference proteome</keyword>
<dbReference type="PANTHER" id="PTHR30164:SF2">
    <property type="entry name" value="PROTEIN MTFA"/>
    <property type="match status" value="1"/>
</dbReference>
<dbReference type="PANTHER" id="PTHR30164">
    <property type="entry name" value="MTFA PEPTIDASE"/>
    <property type="match status" value="1"/>
</dbReference>
<evidence type="ECO:0000256" key="1">
    <source>
        <dbReference type="SAM" id="Phobius"/>
    </source>
</evidence>
<dbReference type="Proteomes" id="UP000798808">
    <property type="component" value="Unassembled WGS sequence"/>
</dbReference>
<dbReference type="EMBL" id="SMLW01000678">
    <property type="protein sequence ID" value="MTI29074.1"/>
    <property type="molecule type" value="Genomic_DNA"/>
</dbReference>
<dbReference type="Gene3D" id="3.40.390.10">
    <property type="entry name" value="Collagenase (Catalytic Domain)"/>
    <property type="match status" value="1"/>
</dbReference>
<dbReference type="InterPro" id="IPR042252">
    <property type="entry name" value="MtfA_N"/>
</dbReference>
<organism evidence="2 3">
    <name type="scientific">Fulvivirga kasyanovii</name>
    <dbReference type="NCBI Taxonomy" id="396812"/>
    <lineage>
        <taxon>Bacteria</taxon>
        <taxon>Pseudomonadati</taxon>
        <taxon>Bacteroidota</taxon>
        <taxon>Cytophagia</taxon>
        <taxon>Cytophagales</taxon>
        <taxon>Fulvivirgaceae</taxon>
        <taxon>Fulvivirga</taxon>
    </lineage>
</organism>
<accession>A0ABW9S041</accession>
<dbReference type="SUPFAM" id="SSF55486">
    <property type="entry name" value="Metalloproteases ('zincins'), catalytic domain"/>
    <property type="match status" value="1"/>
</dbReference>
<dbReference type="Gene3D" id="1.10.472.150">
    <property type="entry name" value="Glucose-regulated metallo-peptidase M90, N-terminal domain"/>
    <property type="match status" value="1"/>
</dbReference>
<dbReference type="Pfam" id="PF06167">
    <property type="entry name" value="Peptidase_M90"/>
    <property type="match status" value="1"/>
</dbReference>
<comment type="caution">
    <text evidence="2">The sequence shown here is derived from an EMBL/GenBank/DDBJ whole genome shotgun (WGS) entry which is preliminary data.</text>
</comment>
<protein>
    <submittedName>
        <fullName evidence="2">Zinc-dependent peptidase</fullName>
    </submittedName>
</protein>
<gene>
    <name evidence="2" type="ORF">E1163_29195</name>
</gene>